<reference evidence="2 3" key="1">
    <citation type="submission" date="2019-04" db="EMBL/GenBank/DDBJ databases">
        <authorList>
            <person name="Embree M."/>
            <person name="Gaffney J.R."/>
        </authorList>
    </citation>
    <scope>NUCLEOTIDE SEQUENCE [LARGE SCALE GENOMIC DNA]</scope>
    <source>
        <strain evidence="2 3">JE7A12</strain>
    </source>
</reference>
<protein>
    <submittedName>
        <fullName evidence="2">Uncharacterized protein</fullName>
    </submittedName>
</protein>
<accession>A0A4P8Y2N1</accession>
<proteinExistence type="predicted"/>
<keyword evidence="1" id="KW-0812">Transmembrane</keyword>
<organism evidence="2 3">
    <name type="scientific">Ruminococcus bovis</name>
    <dbReference type="NCBI Taxonomy" id="2564099"/>
    <lineage>
        <taxon>Bacteria</taxon>
        <taxon>Bacillati</taxon>
        <taxon>Bacillota</taxon>
        <taxon>Clostridia</taxon>
        <taxon>Eubacteriales</taxon>
        <taxon>Oscillospiraceae</taxon>
        <taxon>Ruminococcus</taxon>
    </lineage>
</organism>
<keyword evidence="3" id="KW-1185">Reference proteome</keyword>
<name>A0A4P8Y2N1_9FIRM</name>
<evidence type="ECO:0000256" key="1">
    <source>
        <dbReference type="SAM" id="Phobius"/>
    </source>
</evidence>
<feature type="transmembrane region" description="Helical" evidence="1">
    <location>
        <begin position="50"/>
        <end position="69"/>
    </location>
</feature>
<evidence type="ECO:0000313" key="3">
    <source>
        <dbReference type="Proteomes" id="UP000301475"/>
    </source>
</evidence>
<keyword evidence="1" id="KW-1133">Transmembrane helix</keyword>
<sequence>MQYDRNDEIVYDKEFLETTNREYYNPEDYKNNDEFCSEEKVFSEKKKKPLPTVILCQLIICILLGVFLYCSRTYAPDLFSNIMNSVSDMINDSLVVDGNNLNDYFVNNG</sequence>
<evidence type="ECO:0000313" key="2">
    <source>
        <dbReference type="EMBL" id="QCT07558.1"/>
    </source>
</evidence>
<dbReference type="EMBL" id="CP039381">
    <property type="protein sequence ID" value="QCT07558.1"/>
    <property type="molecule type" value="Genomic_DNA"/>
</dbReference>
<dbReference type="AlphaFoldDB" id="A0A4P8Y2N1"/>
<dbReference type="Proteomes" id="UP000301475">
    <property type="component" value="Chromosome"/>
</dbReference>
<keyword evidence="1" id="KW-0472">Membrane</keyword>
<dbReference type="KEGG" id="ruj:E5Z56_09400"/>
<dbReference type="RefSeq" id="WP_138157562.1">
    <property type="nucleotide sequence ID" value="NZ_CP039381.1"/>
</dbReference>
<gene>
    <name evidence="2" type="ORF">E5Z56_09400</name>
</gene>